<organism evidence="1 2">
    <name type="scientific">Nocardia arthritidis</name>
    <dbReference type="NCBI Taxonomy" id="228602"/>
    <lineage>
        <taxon>Bacteria</taxon>
        <taxon>Bacillati</taxon>
        <taxon>Actinomycetota</taxon>
        <taxon>Actinomycetes</taxon>
        <taxon>Mycobacteriales</taxon>
        <taxon>Nocardiaceae</taxon>
        <taxon>Nocardia</taxon>
    </lineage>
</organism>
<dbReference type="AlphaFoldDB" id="A0A6G9Y6I3"/>
<dbReference type="RefSeq" id="WP_167472002.1">
    <property type="nucleotide sequence ID" value="NZ_CP046172.1"/>
</dbReference>
<evidence type="ECO:0000313" key="2">
    <source>
        <dbReference type="Proteomes" id="UP000503540"/>
    </source>
</evidence>
<sequence>MSTGQDPAGWRRVLELAKSGEIKLDPAIGKGLDKVCDDYLEKLGTVLTQIKFLADVSGFGPLPSGQALQEKFKVKASGTDASLEAVIKQHIEAVQLAKEAVTQAIANITGVDQATADKFSGIEAPK</sequence>
<evidence type="ECO:0000313" key="1">
    <source>
        <dbReference type="EMBL" id="QIS08812.1"/>
    </source>
</evidence>
<dbReference type="KEGG" id="nah:F5544_04490"/>
<gene>
    <name evidence="1" type="ORF">F5544_04490</name>
</gene>
<dbReference type="EMBL" id="CP046172">
    <property type="protein sequence ID" value="QIS08812.1"/>
    <property type="molecule type" value="Genomic_DNA"/>
</dbReference>
<dbReference type="Proteomes" id="UP000503540">
    <property type="component" value="Chromosome"/>
</dbReference>
<proteinExistence type="predicted"/>
<accession>A0A6G9Y6I3</accession>
<evidence type="ECO:0008006" key="3">
    <source>
        <dbReference type="Google" id="ProtNLM"/>
    </source>
</evidence>
<name>A0A6G9Y6I3_9NOCA</name>
<protein>
    <recommendedName>
        <fullName evidence="3">PE domain-containing protein</fullName>
    </recommendedName>
</protein>
<reference evidence="1 2" key="1">
    <citation type="journal article" date="2019" name="ACS Chem. Biol.">
        <title>Identification and Mobilization of a Cryptic Antibiotic Biosynthesis Gene Locus from a Human-Pathogenic Nocardia Isolate.</title>
        <authorList>
            <person name="Herisse M."/>
            <person name="Ishida K."/>
            <person name="Porter J.L."/>
            <person name="Howden B."/>
            <person name="Hertweck C."/>
            <person name="Stinear T.P."/>
            <person name="Pidot S.J."/>
        </authorList>
    </citation>
    <scope>NUCLEOTIDE SEQUENCE [LARGE SCALE GENOMIC DNA]</scope>
    <source>
        <strain evidence="1 2">AUSMDU00012717</strain>
    </source>
</reference>
<keyword evidence="2" id="KW-1185">Reference proteome</keyword>